<accession>A0A2D2DIG7</accession>
<evidence type="ECO:0000259" key="5">
    <source>
        <dbReference type="Pfam" id="PF05433"/>
    </source>
</evidence>
<dbReference type="PANTHER" id="PTHR35603:SF2">
    <property type="entry name" value="OUTER MEMBRANE LIPOPROTEIN"/>
    <property type="match status" value="1"/>
</dbReference>
<keyword evidence="4" id="KW-0732">Signal</keyword>
<dbReference type="InterPro" id="IPR051407">
    <property type="entry name" value="Bact_OM_lipoprot/Surf_antigen"/>
</dbReference>
<dbReference type="OrthoDB" id="8908469at2"/>
<evidence type="ECO:0000256" key="1">
    <source>
        <dbReference type="ARBA" id="ARBA00004370"/>
    </source>
</evidence>
<evidence type="ECO:0000256" key="3">
    <source>
        <dbReference type="SAM" id="MobiDB-lite"/>
    </source>
</evidence>
<dbReference type="EMBL" id="CP024608">
    <property type="protein sequence ID" value="ATQ74768.1"/>
    <property type="molecule type" value="Genomic_DNA"/>
</dbReference>
<organism evidence="6 7">
    <name type="scientific">Massilia violaceinigra</name>
    <dbReference type="NCBI Taxonomy" id="2045208"/>
    <lineage>
        <taxon>Bacteria</taxon>
        <taxon>Pseudomonadati</taxon>
        <taxon>Pseudomonadota</taxon>
        <taxon>Betaproteobacteria</taxon>
        <taxon>Burkholderiales</taxon>
        <taxon>Oxalobacteraceae</taxon>
        <taxon>Telluria group</taxon>
        <taxon>Massilia</taxon>
    </lineage>
</organism>
<dbReference type="AlphaFoldDB" id="A0A2D2DIG7"/>
<feature type="signal peptide" evidence="4">
    <location>
        <begin position="1"/>
        <end position="23"/>
    </location>
</feature>
<dbReference type="PANTHER" id="PTHR35603">
    <property type="match status" value="1"/>
</dbReference>
<dbReference type="GO" id="GO:0019867">
    <property type="term" value="C:outer membrane"/>
    <property type="evidence" value="ECO:0007669"/>
    <property type="project" value="InterPro"/>
</dbReference>
<protein>
    <recommendedName>
        <fullName evidence="5">Glycine zipper 2TM domain-containing protein</fullName>
    </recommendedName>
</protein>
<proteinExistence type="predicted"/>
<sequence>MMKRNLTLALVLALSSAMGAVHASSAQLRAADAQYAQDREICNDERNDGQRMKCLRAAKSENNRALAAARGGDRHDSRNEPRAAACRDCGKVTAVRSARQNGSANALGVIGGGAVGGLLGNQVGGGSGRALATVAGAVGGAYAGKKIQERANAHTVWTVDVQYDNGQRRSFKFNNQPGMQRGDRVRNSGNSIRRS</sequence>
<dbReference type="Pfam" id="PF05433">
    <property type="entry name" value="Rick_17kDa_Anti"/>
    <property type="match status" value="1"/>
</dbReference>
<evidence type="ECO:0000313" key="7">
    <source>
        <dbReference type="Proteomes" id="UP000229897"/>
    </source>
</evidence>
<evidence type="ECO:0000256" key="2">
    <source>
        <dbReference type="ARBA" id="ARBA00023136"/>
    </source>
</evidence>
<dbReference type="Proteomes" id="UP000229897">
    <property type="component" value="Chromosome"/>
</dbReference>
<keyword evidence="7" id="KW-1185">Reference proteome</keyword>
<reference evidence="6" key="1">
    <citation type="submission" date="2017-10" db="EMBL/GenBank/DDBJ databases">
        <title>Massilia psychrophilum sp. nov., a novel purple-pigmented bacterium isolated from Tianshan glacier, Xinjiang Municipality, China.</title>
        <authorList>
            <person name="Wang H."/>
        </authorList>
    </citation>
    <scope>NUCLEOTIDE SEQUENCE [LARGE SCALE GENOMIC DNA]</scope>
    <source>
        <strain evidence="6">B2</strain>
    </source>
</reference>
<feature type="chain" id="PRO_5013864309" description="Glycine zipper 2TM domain-containing protein" evidence="4">
    <location>
        <begin position="24"/>
        <end position="195"/>
    </location>
</feature>
<dbReference type="KEGG" id="mass:CR152_09720"/>
<feature type="region of interest" description="Disordered" evidence="3">
    <location>
        <begin position="172"/>
        <end position="195"/>
    </location>
</feature>
<dbReference type="RefSeq" id="WP_099874745.1">
    <property type="nucleotide sequence ID" value="NZ_CP024608.1"/>
</dbReference>
<keyword evidence="2" id="KW-0472">Membrane</keyword>
<evidence type="ECO:0000256" key="4">
    <source>
        <dbReference type="SAM" id="SignalP"/>
    </source>
</evidence>
<feature type="domain" description="Glycine zipper 2TM" evidence="5">
    <location>
        <begin position="107"/>
        <end position="148"/>
    </location>
</feature>
<evidence type="ECO:0000313" key="6">
    <source>
        <dbReference type="EMBL" id="ATQ74768.1"/>
    </source>
</evidence>
<name>A0A2D2DIG7_9BURK</name>
<dbReference type="InterPro" id="IPR008816">
    <property type="entry name" value="Gly_zipper_2TM_dom"/>
</dbReference>
<comment type="subcellular location">
    <subcellularLocation>
        <location evidence="1">Membrane</location>
    </subcellularLocation>
</comment>
<gene>
    <name evidence="6" type="ORF">CR152_09720</name>
</gene>